<dbReference type="PROSITE" id="PS50106">
    <property type="entry name" value="PDZ"/>
    <property type="match status" value="1"/>
</dbReference>
<evidence type="ECO:0000313" key="6">
    <source>
        <dbReference type="Proteomes" id="UP001519460"/>
    </source>
</evidence>
<sequence length="156" mass="17559">MDRCLELSTFRIPRPHVYTPLELAMLEQERKEEQRKLQGRLKYGDIPLSVVYIYRCKPTLGVAIEGGANTRQPLPRVVTVQPGGSAYESGGLKVGHVILEVNNVSTVGKGHTEVAKFIAETFKDKEQDRMELLVTESSDDIMEYLQANLKELNVTK</sequence>
<dbReference type="PANTHER" id="PTHR23116:SF29">
    <property type="entry name" value="PDZ DOMAIN-CONTAINING PROTEIN 7"/>
    <property type="match status" value="1"/>
</dbReference>
<dbReference type="Gene3D" id="2.30.42.10">
    <property type="match status" value="1"/>
</dbReference>
<gene>
    <name evidence="5" type="ORF">BaRGS_00012981</name>
</gene>
<dbReference type="PANTHER" id="PTHR23116">
    <property type="entry name" value="PDZ DOMAIN CONTAINING WHIRLIN AND HARMONIN-RELATED"/>
    <property type="match status" value="1"/>
</dbReference>
<comment type="subcellular location">
    <subcellularLocation>
        <location evidence="1">Cell projection</location>
    </subcellularLocation>
</comment>
<name>A0ABD0L883_9CAEN</name>
<evidence type="ECO:0000259" key="4">
    <source>
        <dbReference type="PROSITE" id="PS50106"/>
    </source>
</evidence>
<reference evidence="5 6" key="1">
    <citation type="journal article" date="2023" name="Sci. Data">
        <title>Genome assembly of the Korean intertidal mud-creeper Batillaria attramentaria.</title>
        <authorList>
            <person name="Patra A.K."/>
            <person name="Ho P.T."/>
            <person name="Jun S."/>
            <person name="Lee S.J."/>
            <person name="Kim Y."/>
            <person name="Won Y.J."/>
        </authorList>
    </citation>
    <scope>NUCLEOTIDE SEQUENCE [LARGE SCALE GENOMIC DNA]</scope>
    <source>
        <strain evidence="5">Wonlab-2016</strain>
    </source>
</reference>
<dbReference type="InterPro" id="IPR036034">
    <property type="entry name" value="PDZ_sf"/>
</dbReference>
<evidence type="ECO:0000256" key="3">
    <source>
        <dbReference type="ARBA" id="ARBA00023273"/>
    </source>
</evidence>
<evidence type="ECO:0000256" key="2">
    <source>
        <dbReference type="ARBA" id="ARBA00022737"/>
    </source>
</evidence>
<dbReference type="SMART" id="SM00228">
    <property type="entry name" value="PDZ"/>
    <property type="match status" value="1"/>
</dbReference>
<keyword evidence="6" id="KW-1185">Reference proteome</keyword>
<keyword evidence="2" id="KW-0677">Repeat</keyword>
<dbReference type="EMBL" id="JACVVK020000072">
    <property type="protein sequence ID" value="KAK7495761.1"/>
    <property type="molecule type" value="Genomic_DNA"/>
</dbReference>
<proteinExistence type="predicted"/>
<dbReference type="AlphaFoldDB" id="A0ABD0L883"/>
<dbReference type="InterPro" id="IPR001478">
    <property type="entry name" value="PDZ"/>
</dbReference>
<dbReference type="Pfam" id="PF00595">
    <property type="entry name" value="PDZ"/>
    <property type="match status" value="1"/>
</dbReference>
<dbReference type="GO" id="GO:0042995">
    <property type="term" value="C:cell projection"/>
    <property type="evidence" value="ECO:0007669"/>
    <property type="project" value="UniProtKB-SubCell"/>
</dbReference>
<dbReference type="SUPFAM" id="SSF50156">
    <property type="entry name" value="PDZ domain-like"/>
    <property type="match status" value="1"/>
</dbReference>
<comment type="caution">
    <text evidence="5">The sequence shown here is derived from an EMBL/GenBank/DDBJ whole genome shotgun (WGS) entry which is preliminary data.</text>
</comment>
<dbReference type="CDD" id="cd06742">
    <property type="entry name" value="PDZ3_FL-whirlin-like"/>
    <property type="match status" value="1"/>
</dbReference>
<accession>A0ABD0L883</accession>
<feature type="domain" description="PDZ" evidence="4">
    <location>
        <begin position="50"/>
        <end position="121"/>
    </location>
</feature>
<keyword evidence="3" id="KW-0966">Cell projection</keyword>
<dbReference type="Proteomes" id="UP001519460">
    <property type="component" value="Unassembled WGS sequence"/>
</dbReference>
<protein>
    <recommendedName>
        <fullName evidence="4">PDZ domain-containing protein</fullName>
    </recommendedName>
</protein>
<evidence type="ECO:0000256" key="1">
    <source>
        <dbReference type="ARBA" id="ARBA00004316"/>
    </source>
</evidence>
<dbReference type="FunFam" id="2.30.42.10:FF:000079">
    <property type="entry name" value="Whirlin a"/>
    <property type="match status" value="1"/>
</dbReference>
<dbReference type="InterPro" id="IPR051844">
    <property type="entry name" value="USH2_Complex_Protein"/>
</dbReference>
<organism evidence="5 6">
    <name type="scientific">Batillaria attramentaria</name>
    <dbReference type="NCBI Taxonomy" id="370345"/>
    <lineage>
        <taxon>Eukaryota</taxon>
        <taxon>Metazoa</taxon>
        <taxon>Spiralia</taxon>
        <taxon>Lophotrochozoa</taxon>
        <taxon>Mollusca</taxon>
        <taxon>Gastropoda</taxon>
        <taxon>Caenogastropoda</taxon>
        <taxon>Sorbeoconcha</taxon>
        <taxon>Cerithioidea</taxon>
        <taxon>Batillariidae</taxon>
        <taxon>Batillaria</taxon>
    </lineage>
</organism>
<evidence type="ECO:0000313" key="5">
    <source>
        <dbReference type="EMBL" id="KAK7495761.1"/>
    </source>
</evidence>